<dbReference type="EMBL" id="JBHTCQ010000001">
    <property type="protein sequence ID" value="MFC7404457.1"/>
    <property type="molecule type" value="Genomic_DNA"/>
</dbReference>
<keyword evidence="1" id="KW-1133">Transmembrane helix</keyword>
<proteinExistence type="predicted"/>
<sequence>MTQTRRKTRFTRGAALLREDVVTPLHHHDDARDTLVVDVDGERRAMSPCEADGFVTDNFSLPELTDVEHVDGGPRHISRRHVLAGAAAGIGGLLAGSLMPRYSFAATGDGTTARDLLVCVFMRGGFDGLSAVAPVGDSAYYAARPTIAVRPEQTIALDDTWGLNANMAALRPLWDAGDFAVVQGSGSPEISRSHFDDQAAVERAAPANVRSGWLGRHLQTSSAQTGTLRGVTVGSASVLSLATTAMDTLAMSSLDSFDLRTHTPAARGRVRAVLDEMYGAAGGAVAEQADTTFEAIDHVRSVREMGVSTAPGVTYPDSAWGRGLAEVAKVAKAGVGVEVACLDIDDWDMHARLGQAVNSGDWFSSRSRDLAQGLASFREDLGERWATTTVVTMSEFGRRVAENGSGGLDHGQGNTMFVLGGGINGGRVYGSVPSLRASNLVLGDVPVSVDYRQALAEIVTARLGNGANLAEIFPGFTPGDPLGIA</sequence>
<feature type="transmembrane region" description="Helical" evidence="1">
    <location>
        <begin position="82"/>
        <end position="99"/>
    </location>
</feature>
<organism evidence="2 3">
    <name type="scientific">Georgenia alba</name>
    <dbReference type="NCBI Taxonomy" id="2233858"/>
    <lineage>
        <taxon>Bacteria</taxon>
        <taxon>Bacillati</taxon>
        <taxon>Actinomycetota</taxon>
        <taxon>Actinomycetes</taxon>
        <taxon>Micrococcales</taxon>
        <taxon>Bogoriellaceae</taxon>
        <taxon>Georgenia</taxon>
    </lineage>
</organism>
<keyword evidence="1" id="KW-0812">Transmembrane</keyword>
<dbReference type="Proteomes" id="UP001596455">
    <property type="component" value="Unassembled WGS sequence"/>
</dbReference>
<dbReference type="PANTHER" id="PTHR43737:SF1">
    <property type="entry name" value="DUF1501 DOMAIN-CONTAINING PROTEIN"/>
    <property type="match status" value="1"/>
</dbReference>
<protein>
    <submittedName>
        <fullName evidence="2">DUF1501 domain-containing protein</fullName>
    </submittedName>
</protein>
<name>A0ABW2Q788_9MICO</name>
<evidence type="ECO:0000256" key="1">
    <source>
        <dbReference type="SAM" id="Phobius"/>
    </source>
</evidence>
<dbReference type="InterPro" id="IPR006311">
    <property type="entry name" value="TAT_signal"/>
</dbReference>
<evidence type="ECO:0000313" key="3">
    <source>
        <dbReference type="Proteomes" id="UP001596455"/>
    </source>
</evidence>
<dbReference type="RefSeq" id="WP_382391865.1">
    <property type="nucleotide sequence ID" value="NZ_JBHTCQ010000001.1"/>
</dbReference>
<keyword evidence="1" id="KW-0472">Membrane</keyword>
<evidence type="ECO:0000313" key="2">
    <source>
        <dbReference type="EMBL" id="MFC7404457.1"/>
    </source>
</evidence>
<reference evidence="3" key="1">
    <citation type="journal article" date="2019" name="Int. J. Syst. Evol. Microbiol.">
        <title>The Global Catalogue of Microorganisms (GCM) 10K type strain sequencing project: providing services to taxonomists for standard genome sequencing and annotation.</title>
        <authorList>
            <consortium name="The Broad Institute Genomics Platform"/>
            <consortium name="The Broad Institute Genome Sequencing Center for Infectious Disease"/>
            <person name="Wu L."/>
            <person name="Ma J."/>
        </authorList>
    </citation>
    <scope>NUCLEOTIDE SEQUENCE [LARGE SCALE GENOMIC DNA]</scope>
    <source>
        <strain evidence="3">JCM 1490</strain>
    </source>
</reference>
<comment type="caution">
    <text evidence="2">The sequence shown here is derived from an EMBL/GenBank/DDBJ whole genome shotgun (WGS) entry which is preliminary data.</text>
</comment>
<accession>A0ABW2Q788</accession>
<dbReference type="PANTHER" id="PTHR43737">
    <property type="entry name" value="BLL7424 PROTEIN"/>
    <property type="match status" value="1"/>
</dbReference>
<gene>
    <name evidence="2" type="ORF">ACFQQL_05005</name>
</gene>
<keyword evidence="3" id="KW-1185">Reference proteome</keyword>
<dbReference type="InterPro" id="IPR010869">
    <property type="entry name" value="DUF1501"/>
</dbReference>
<dbReference type="Pfam" id="PF07394">
    <property type="entry name" value="DUF1501"/>
    <property type="match status" value="1"/>
</dbReference>
<dbReference type="PROSITE" id="PS51318">
    <property type="entry name" value="TAT"/>
    <property type="match status" value="1"/>
</dbReference>